<dbReference type="AlphaFoldDB" id="A0AA95NIC2"/>
<dbReference type="Gene3D" id="3.30.70.270">
    <property type="match status" value="1"/>
</dbReference>
<dbReference type="Pfam" id="PF07495">
    <property type="entry name" value="Y_Y_Y"/>
    <property type="match status" value="1"/>
</dbReference>
<dbReference type="InterPro" id="IPR000160">
    <property type="entry name" value="GGDEF_dom"/>
</dbReference>
<dbReference type="EC" id="2.7.7.65" evidence="1"/>
<gene>
    <name evidence="5" type="ORF">PFX98_04870</name>
</gene>
<proteinExistence type="predicted"/>
<evidence type="ECO:0000256" key="2">
    <source>
        <dbReference type="ARBA" id="ARBA00034247"/>
    </source>
</evidence>
<evidence type="ECO:0000256" key="3">
    <source>
        <dbReference type="SAM" id="SignalP"/>
    </source>
</evidence>
<dbReference type="PANTHER" id="PTHR45138">
    <property type="entry name" value="REGULATORY COMPONENTS OF SENSORY TRANSDUCTION SYSTEM"/>
    <property type="match status" value="1"/>
</dbReference>
<dbReference type="Proteomes" id="UP001177769">
    <property type="component" value="Chromosome"/>
</dbReference>
<evidence type="ECO:0000313" key="5">
    <source>
        <dbReference type="EMBL" id="WIT12944.1"/>
    </source>
</evidence>
<name>A0AA95NIC2_9BURK</name>
<dbReference type="Pfam" id="PF00990">
    <property type="entry name" value="GGDEF"/>
    <property type="match status" value="1"/>
</dbReference>
<dbReference type="InterPro" id="IPR013783">
    <property type="entry name" value="Ig-like_fold"/>
</dbReference>
<dbReference type="InterPro" id="IPR050469">
    <property type="entry name" value="Diguanylate_Cyclase"/>
</dbReference>
<dbReference type="GO" id="GO:0043709">
    <property type="term" value="P:cell adhesion involved in single-species biofilm formation"/>
    <property type="evidence" value="ECO:0007669"/>
    <property type="project" value="TreeGrafter"/>
</dbReference>
<keyword evidence="6" id="KW-1185">Reference proteome</keyword>
<dbReference type="InterPro" id="IPR015943">
    <property type="entry name" value="WD40/YVTN_repeat-like_dom_sf"/>
</dbReference>
<dbReference type="InterPro" id="IPR029787">
    <property type="entry name" value="Nucleotide_cyclase"/>
</dbReference>
<evidence type="ECO:0000259" key="4">
    <source>
        <dbReference type="PROSITE" id="PS50887"/>
    </source>
</evidence>
<dbReference type="SUPFAM" id="SSF63829">
    <property type="entry name" value="Calcium-dependent phosphotriesterase"/>
    <property type="match status" value="3"/>
</dbReference>
<dbReference type="Gene3D" id="2.130.10.10">
    <property type="entry name" value="YVTN repeat-like/Quinoprotein amine dehydrogenase"/>
    <property type="match status" value="2"/>
</dbReference>
<evidence type="ECO:0000256" key="1">
    <source>
        <dbReference type="ARBA" id="ARBA00012528"/>
    </source>
</evidence>
<dbReference type="PANTHER" id="PTHR45138:SF9">
    <property type="entry name" value="DIGUANYLATE CYCLASE DGCM-RELATED"/>
    <property type="match status" value="1"/>
</dbReference>
<protein>
    <recommendedName>
        <fullName evidence="1">diguanylate cyclase</fullName>
        <ecNumber evidence="1">2.7.7.65</ecNumber>
    </recommendedName>
</protein>
<feature type="domain" description="GGDEF" evidence="4">
    <location>
        <begin position="880"/>
        <end position="1019"/>
    </location>
</feature>
<feature type="chain" id="PRO_5041701561" description="diguanylate cyclase" evidence="3">
    <location>
        <begin position="21"/>
        <end position="1056"/>
    </location>
</feature>
<comment type="catalytic activity">
    <reaction evidence="2">
        <text>2 GTP = 3',3'-c-di-GMP + 2 diphosphate</text>
        <dbReference type="Rhea" id="RHEA:24898"/>
        <dbReference type="ChEBI" id="CHEBI:33019"/>
        <dbReference type="ChEBI" id="CHEBI:37565"/>
        <dbReference type="ChEBI" id="CHEBI:58805"/>
        <dbReference type="EC" id="2.7.7.65"/>
    </reaction>
</comment>
<dbReference type="GO" id="GO:0005886">
    <property type="term" value="C:plasma membrane"/>
    <property type="evidence" value="ECO:0007669"/>
    <property type="project" value="TreeGrafter"/>
</dbReference>
<dbReference type="GO" id="GO:0052621">
    <property type="term" value="F:diguanylate cyclase activity"/>
    <property type="evidence" value="ECO:0007669"/>
    <property type="project" value="UniProtKB-EC"/>
</dbReference>
<dbReference type="RefSeq" id="WP_285234047.1">
    <property type="nucleotide sequence ID" value="NZ_CP116346.1"/>
</dbReference>
<dbReference type="KEGG" id="pais:PFX98_04870"/>
<dbReference type="InterPro" id="IPR011110">
    <property type="entry name" value="Reg_prop"/>
</dbReference>
<organism evidence="5 6">
    <name type="scientific">Paucibacter sediminis</name>
    <dbReference type="NCBI Taxonomy" id="3019553"/>
    <lineage>
        <taxon>Bacteria</taxon>
        <taxon>Pseudomonadati</taxon>
        <taxon>Pseudomonadota</taxon>
        <taxon>Betaproteobacteria</taxon>
        <taxon>Burkholderiales</taxon>
        <taxon>Sphaerotilaceae</taxon>
        <taxon>Roseateles</taxon>
    </lineage>
</organism>
<dbReference type="CDD" id="cd01949">
    <property type="entry name" value="GGDEF"/>
    <property type="match status" value="1"/>
</dbReference>
<feature type="signal peptide" evidence="3">
    <location>
        <begin position="1"/>
        <end position="20"/>
    </location>
</feature>
<dbReference type="Gene3D" id="2.60.40.10">
    <property type="entry name" value="Immunoglobulins"/>
    <property type="match status" value="1"/>
</dbReference>
<evidence type="ECO:0000313" key="6">
    <source>
        <dbReference type="Proteomes" id="UP001177769"/>
    </source>
</evidence>
<dbReference type="PROSITE" id="PS50887">
    <property type="entry name" value="GGDEF"/>
    <property type="match status" value="1"/>
</dbReference>
<dbReference type="InterPro" id="IPR011123">
    <property type="entry name" value="Y_Y_Y"/>
</dbReference>
<dbReference type="SMART" id="SM00267">
    <property type="entry name" value="GGDEF"/>
    <property type="match status" value="1"/>
</dbReference>
<reference evidence="5" key="1">
    <citation type="submission" date="2023-01" db="EMBL/GenBank/DDBJ databases">
        <title>Whole genome sequence of Paucibacter sp. S2-9 isolated from pond sediment.</title>
        <authorList>
            <person name="Jung J.Y."/>
        </authorList>
    </citation>
    <scope>NUCLEOTIDE SEQUENCE</scope>
    <source>
        <strain evidence="5">S2-9</strain>
    </source>
</reference>
<dbReference type="SUPFAM" id="SSF55073">
    <property type="entry name" value="Nucleotide cyclase"/>
    <property type="match status" value="1"/>
</dbReference>
<sequence>MLGRALILWFLCLLCGPAAAQQPLLAEPRFDSVGDAGSIADGVVSAIAQDGSGFIWVGTSVGLVRFDGYQVKSVAMHNEQRRQLGTSFVRSILAARDGRLWVGTESDGLGLYDPAADRWTFYRSNAADPKSLAPGTVRALAQDRDGSIWVGTIGGGLDRVDPAKAVFQHFNRAGGGIPDDRIQSLYLDRRGQLWAGTWNGLARLSPGGQRFEPVFSDAAQPQQLAGKIISMLAEAPDGRLWVGTQQGELAIVDPVSGAGRWLARAPAGQGGSKSSSVYALAALNDTEVWVASATGLELRAVQDGALLKQLRHDDARPWGLAANDVRVLLRDAAGWIWVGSYGGGLQRHNPAATGLWVRRADADAASVFGEADVRSLLQTREGEIWVGTNERGVAVMDAQLRVIGAIRPQHGVAGRFQGGRVGGLAQALDGGVWVGTDTAVYEFSPRRELLSVHSAGKGRARCLRASRDGAIWIGTQDGLYRHDPGARGLERVQLAGGQTLSGDVNALVEMPDASLWVGGESGLYRVAAGARELQPIVAKPEAGLASKSVLGLLVDAQQRLWIDTAAGLHRLQAWDGRLASFERVAERHGFGGRGFGANLLADADGRIWTHRAVFDPADGRYYELSPADGADIGTGWFRAYAQLADGRLAYGGNKGLLVVEPGRFKRWAYAPPVVPTELRVDGERRPLATVAQGLTLAPGERGFSLEFAALDYSNPARNRYRYQLQGLDADWVDTDADFRVASYSNLSPGDYLLKVRGSNRVGDWSAQELSLPVHVRPTWWQTWWARALAVLLLGGLVYALVQWRTGYLQRQQLALEAKVRERTLALENLSQAMRESSLTDPLTGLRNRRFLAQHIEADVALAIRRHEGHQQHGAPLHDDADLLFFLVDVDHFKQVNDQHGHSAGDAVLQQMRGRLLSVFRDADYLVRWGGEEFLIVARATSRHHAAELAERARAMVADRPFVLDDGSLLHKTCSVGFACFPLAPAHARALDWSSVIDVADAALYAVKRAGRNGWLGVVSASAASDEELRAWRQRPLAEWLATGALQMAGSRERPVN</sequence>
<dbReference type="Pfam" id="PF07494">
    <property type="entry name" value="Reg_prop"/>
    <property type="match status" value="5"/>
</dbReference>
<dbReference type="GO" id="GO:1902201">
    <property type="term" value="P:negative regulation of bacterial-type flagellum-dependent cell motility"/>
    <property type="evidence" value="ECO:0007669"/>
    <property type="project" value="TreeGrafter"/>
</dbReference>
<dbReference type="NCBIfam" id="TIGR00254">
    <property type="entry name" value="GGDEF"/>
    <property type="match status" value="1"/>
</dbReference>
<accession>A0AA95NIC2</accession>
<dbReference type="EMBL" id="CP116346">
    <property type="protein sequence ID" value="WIT12944.1"/>
    <property type="molecule type" value="Genomic_DNA"/>
</dbReference>
<dbReference type="InterPro" id="IPR043128">
    <property type="entry name" value="Rev_trsase/Diguanyl_cyclase"/>
</dbReference>
<keyword evidence="3" id="KW-0732">Signal</keyword>